<dbReference type="Gene3D" id="2.30.40.10">
    <property type="entry name" value="Urease, subunit C, domain 1"/>
    <property type="match status" value="1"/>
</dbReference>
<gene>
    <name evidence="2" type="ORF">Ssi02_77370</name>
</gene>
<name>A0A919RPG3_9ACTN</name>
<feature type="compositionally biased region" description="Low complexity" evidence="1">
    <location>
        <begin position="92"/>
        <end position="123"/>
    </location>
</feature>
<proteinExistence type="predicted"/>
<evidence type="ECO:0000313" key="3">
    <source>
        <dbReference type="Proteomes" id="UP000606172"/>
    </source>
</evidence>
<organism evidence="2 3">
    <name type="scientific">Sinosporangium siamense</name>
    <dbReference type="NCBI Taxonomy" id="1367973"/>
    <lineage>
        <taxon>Bacteria</taxon>
        <taxon>Bacillati</taxon>
        <taxon>Actinomycetota</taxon>
        <taxon>Actinomycetes</taxon>
        <taxon>Streptosporangiales</taxon>
        <taxon>Streptosporangiaceae</taxon>
        <taxon>Sinosporangium</taxon>
    </lineage>
</organism>
<dbReference type="Proteomes" id="UP000606172">
    <property type="component" value="Unassembled WGS sequence"/>
</dbReference>
<feature type="region of interest" description="Disordered" evidence="1">
    <location>
        <begin position="90"/>
        <end position="130"/>
    </location>
</feature>
<accession>A0A919RPG3</accession>
<dbReference type="InterPro" id="IPR011059">
    <property type="entry name" value="Metal-dep_hydrolase_composite"/>
</dbReference>
<protein>
    <submittedName>
        <fullName evidence="2">Uncharacterized protein</fullName>
    </submittedName>
</protein>
<evidence type="ECO:0000313" key="2">
    <source>
        <dbReference type="EMBL" id="GII97506.1"/>
    </source>
</evidence>
<dbReference type="Gene3D" id="3.20.20.140">
    <property type="entry name" value="Metal-dependent hydrolases"/>
    <property type="match status" value="1"/>
</dbReference>
<dbReference type="SUPFAM" id="SSF51556">
    <property type="entry name" value="Metallo-dependent hydrolases"/>
    <property type="match status" value="1"/>
</dbReference>
<dbReference type="EMBL" id="BOOW01000061">
    <property type="protein sequence ID" value="GII97506.1"/>
    <property type="molecule type" value="Genomic_DNA"/>
</dbReference>
<reference evidence="2" key="1">
    <citation type="submission" date="2021-01" db="EMBL/GenBank/DDBJ databases">
        <title>Whole genome shotgun sequence of Sinosporangium siamense NBRC 109515.</title>
        <authorList>
            <person name="Komaki H."/>
            <person name="Tamura T."/>
        </authorList>
    </citation>
    <scope>NUCLEOTIDE SEQUENCE</scope>
    <source>
        <strain evidence="2">NBRC 109515</strain>
    </source>
</reference>
<sequence>MVDGGGRPAFPGVVDAHQQWGIYNPLSDDTRSESRACARGGVTTALTYMRTGQHYLNKGGDYADFFPEVLEAAAGNAHVDYAFTWRPCPAGTSRRPPSWWSGSASPRSRSSCSTAATGCTAGPRASGRSS</sequence>
<comment type="caution">
    <text evidence="2">The sequence shown here is derived from an EMBL/GenBank/DDBJ whole genome shotgun (WGS) entry which is preliminary data.</text>
</comment>
<keyword evidence="3" id="KW-1185">Reference proteome</keyword>
<dbReference type="RefSeq" id="WP_239130394.1">
    <property type="nucleotide sequence ID" value="NZ_BOOW01000061.1"/>
</dbReference>
<dbReference type="GO" id="GO:0016810">
    <property type="term" value="F:hydrolase activity, acting on carbon-nitrogen (but not peptide) bonds"/>
    <property type="evidence" value="ECO:0007669"/>
    <property type="project" value="InterPro"/>
</dbReference>
<dbReference type="InterPro" id="IPR032466">
    <property type="entry name" value="Metal_Hydrolase"/>
</dbReference>
<dbReference type="AlphaFoldDB" id="A0A919RPG3"/>
<evidence type="ECO:0000256" key="1">
    <source>
        <dbReference type="SAM" id="MobiDB-lite"/>
    </source>
</evidence>